<evidence type="ECO:0000256" key="1">
    <source>
        <dbReference type="SAM" id="Phobius"/>
    </source>
</evidence>
<evidence type="ECO:0000313" key="2">
    <source>
        <dbReference type="EMBL" id="JAD23555.1"/>
    </source>
</evidence>
<sequence>MAMYHFDFVVRLCTCTLSTLICLDFVFYLIFKFFGTQTCFACCRLYYASLLFCTFSVPG</sequence>
<feature type="transmembrane region" description="Helical" evidence="1">
    <location>
        <begin position="12"/>
        <end position="34"/>
    </location>
</feature>
<proteinExistence type="predicted"/>
<name>A0A0A8YD95_ARUDO</name>
<dbReference type="AlphaFoldDB" id="A0A0A8YD95"/>
<reference evidence="2" key="1">
    <citation type="submission" date="2014-09" db="EMBL/GenBank/DDBJ databases">
        <authorList>
            <person name="Magalhaes I.L.F."/>
            <person name="Oliveira U."/>
            <person name="Santos F.R."/>
            <person name="Vidigal T.H.D.A."/>
            <person name="Brescovit A.D."/>
            <person name="Santos A.J."/>
        </authorList>
    </citation>
    <scope>NUCLEOTIDE SEQUENCE</scope>
    <source>
        <tissue evidence="2">Shoot tissue taken approximately 20 cm above the soil surface</tissue>
    </source>
</reference>
<dbReference type="EMBL" id="GBRH01274340">
    <property type="protein sequence ID" value="JAD23555.1"/>
    <property type="molecule type" value="Transcribed_RNA"/>
</dbReference>
<accession>A0A0A8YD95</accession>
<keyword evidence="1" id="KW-1133">Transmembrane helix</keyword>
<protein>
    <submittedName>
        <fullName evidence="2">Uncharacterized protein</fullName>
    </submittedName>
</protein>
<organism evidence="2">
    <name type="scientific">Arundo donax</name>
    <name type="common">Giant reed</name>
    <name type="synonym">Donax arundinaceus</name>
    <dbReference type="NCBI Taxonomy" id="35708"/>
    <lineage>
        <taxon>Eukaryota</taxon>
        <taxon>Viridiplantae</taxon>
        <taxon>Streptophyta</taxon>
        <taxon>Embryophyta</taxon>
        <taxon>Tracheophyta</taxon>
        <taxon>Spermatophyta</taxon>
        <taxon>Magnoliopsida</taxon>
        <taxon>Liliopsida</taxon>
        <taxon>Poales</taxon>
        <taxon>Poaceae</taxon>
        <taxon>PACMAD clade</taxon>
        <taxon>Arundinoideae</taxon>
        <taxon>Arundineae</taxon>
        <taxon>Arundo</taxon>
    </lineage>
</organism>
<keyword evidence="1" id="KW-0812">Transmembrane</keyword>
<keyword evidence="1" id="KW-0472">Membrane</keyword>
<reference evidence="2" key="2">
    <citation type="journal article" date="2015" name="Data Brief">
        <title>Shoot transcriptome of the giant reed, Arundo donax.</title>
        <authorList>
            <person name="Barrero R.A."/>
            <person name="Guerrero F.D."/>
            <person name="Moolhuijzen P."/>
            <person name="Goolsby J.A."/>
            <person name="Tidwell J."/>
            <person name="Bellgard S.E."/>
            <person name="Bellgard M.I."/>
        </authorList>
    </citation>
    <scope>NUCLEOTIDE SEQUENCE</scope>
    <source>
        <tissue evidence="2">Shoot tissue taken approximately 20 cm above the soil surface</tissue>
    </source>
</reference>